<dbReference type="Proteomes" id="UP001311232">
    <property type="component" value="Unassembled WGS sequence"/>
</dbReference>
<dbReference type="InterPro" id="IPR048733">
    <property type="entry name" value="CFA69_ARM_dom"/>
</dbReference>
<sequence>MDSGKLHWVKPEIPVKNLSASHKIKHCDVVSPKSLLDLSKVIRLLEDPLTERHLFVLKKLLKRNQSGFLLRELADISQILNICAEKVSDQPKYASVLCEALEICRFPFLKERTSDELIYAQDATEFLSNMGRLMRLPHAEVQEHVLELVRLFFSSDAPTDLHENLQATSAVYRQQLLEHSDLPKTLLLSMAALQDQPSIKLQLLQTLQLLSSSSDMNCTLILDAGGAEMICLHMNNGDQSGRVLLCSSEILWNLLESRSKEEAMTQLSSMECVV</sequence>
<dbReference type="Pfam" id="PF21049">
    <property type="entry name" value="CFA69_ARM_rpt"/>
    <property type="match status" value="1"/>
</dbReference>
<feature type="domain" description="Cilia- and flagella-associated protein 69 ARM repeats" evidence="1">
    <location>
        <begin position="37"/>
        <end position="273"/>
    </location>
</feature>
<dbReference type="GO" id="GO:0097225">
    <property type="term" value="C:sperm midpiece"/>
    <property type="evidence" value="ECO:0007669"/>
    <property type="project" value="TreeGrafter"/>
</dbReference>
<comment type="caution">
    <text evidence="2">The sequence shown here is derived from an EMBL/GenBank/DDBJ whole genome shotgun (WGS) entry which is preliminary data.</text>
</comment>
<dbReference type="GO" id="GO:0097730">
    <property type="term" value="C:non-motile cilium"/>
    <property type="evidence" value="ECO:0007669"/>
    <property type="project" value="TreeGrafter"/>
</dbReference>
<dbReference type="GO" id="GO:1990834">
    <property type="term" value="P:response to odorant"/>
    <property type="evidence" value="ECO:0007669"/>
    <property type="project" value="TreeGrafter"/>
</dbReference>
<dbReference type="AlphaFoldDB" id="A0AAV9RGP8"/>
<dbReference type="Gene3D" id="1.25.10.10">
    <property type="entry name" value="Leucine-rich Repeat Variant"/>
    <property type="match status" value="1"/>
</dbReference>
<dbReference type="InterPro" id="IPR048732">
    <property type="entry name" value="CFA69"/>
</dbReference>
<evidence type="ECO:0000313" key="2">
    <source>
        <dbReference type="EMBL" id="KAK5608160.1"/>
    </source>
</evidence>
<dbReference type="GO" id="GO:0042048">
    <property type="term" value="P:olfactory behavior"/>
    <property type="evidence" value="ECO:0007669"/>
    <property type="project" value="TreeGrafter"/>
</dbReference>
<organism evidence="2 3">
    <name type="scientific">Crenichthys baileyi</name>
    <name type="common">White River springfish</name>
    <dbReference type="NCBI Taxonomy" id="28760"/>
    <lineage>
        <taxon>Eukaryota</taxon>
        <taxon>Metazoa</taxon>
        <taxon>Chordata</taxon>
        <taxon>Craniata</taxon>
        <taxon>Vertebrata</taxon>
        <taxon>Euteleostomi</taxon>
        <taxon>Actinopterygii</taxon>
        <taxon>Neopterygii</taxon>
        <taxon>Teleostei</taxon>
        <taxon>Neoteleostei</taxon>
        <taxon>Acanthomorphata</taxon>
        <taxon>Ovalentaria</taxon>
        <taxon>Atherinomorphae</taxon>
        <taxon>Cyprinodontiformes</taxon>
        <taxon>Goodeidae</taxon>
        <taxon>Crenichthys</taxon>
    </lineage>
</organism>
<evidence type="ECO:0000259" key="1">
    <source>
        <dbReference type="Pfam" id="PF21049"/>
    </source>
</evidence>
<dbReference type="InterPro" id="IPR011989">
    <property type="entry name" value="ARM-like"/>
</dbReference>
<accession>A0AAV9RGP8</accession>
<dbReference type="GO" id="GO:1902093">
    <property type="term" value="P:positive regulation of flagellated sperm motility"/>
    <property type="evidence" value="ECO:0007669"/>
    <property type="project" value="TreeGrafter"/>
</dbReference>
<keyword evidence="3" id="KW-1185">Reference proteome</keyword>
<gene>
    <name evidence="2" type="ORF">CRENBAI_003388</name>
</gene>
<reference evidence="2 3" key="1">
    <citation type="submission" date="2021-06" db="EMBL/GenBank/DDBJ databases">
        <authorList>
            <person name="Palmer J.M."/>
        </authorList>
    </citation>
    <scope>NUCLEOTIDE SEQUENCE [LARGE SCALE GENOMIC DNA]</scope>
    <source>
        <strain evidence="2 3">MEX-2019</strain>
        <tissue evidence="2">Muscle</tissue>
    </source>
</reference>
<proteinExistence type="predicted"/>
<evidence type="ECO:0000313" key="3">
    <source>
        <dbReference type="Proteomes" id="UP001311232"/>
    </source>
</evidence>
<protein>
    <recommendedName>
        <fullName evidence="1">Cilia- and flagella-associated protein 69 ARM repeats domain-containing protein</fullName>
    </recommendedName>
</protein>
<dbReference type="EMBL" id="JAHHUM010001846">
    <property type="protein sequence ID" value="KAK5608160.1"/>
    <property type="molecule type" value="Genomic_DNA"/>
</dbReference>
<dbReference type="PANTHER" id="PTHR14716:SF0">
    <property type="entry name" value="CILIA- AND FLAGELLA-ASSOCIATED PROTEIN 69"/>
    <property type="match status" value="1"/>
</dbReference>
<dbReference type="PANTHER" id="PTHR14716">
    <property type="entry name" value="CILIA- AND FLAGELLA-ASSOCIATED PROTEIN 69"/>
    <property type="match status" value="1"/>
</dbReference>
<name>A0AAV9RGP8_9TELE</name>